<keyword evidence="3" id="KW-1185">Reference proteome</keyword>
<sequence length="356" mass="41352">MEIRGEAGALSPVAFVCLSMDIGSKGILSRLVARRCYAFNQPSPIIAICFLTMPHLPQHYINRYQAPGFHDSWPPCEFAACKAWRWLWNPDNNDLSGVDHATGFTAKRCLYYLIVIGTAVGFLSIMRRVRRRQELRTDLGAKVYITSHSDYRRFQHQCLVVNNIKYEVREDEVSASFYWKASEYIMDADEPGETVYRRSWQNKMFGSCMPWLVNRREIHRWNSRLLGWTDADHEEILRTCAEIWNENPQYSRLFNNCQHFARNVVNRIVPDDQRASYSFWWHKDAADEPSTYLNQATNMWLSILTVFGWVIIILITGNMDAMHPWDGAVRRSSQVVVVRCGDVPRTKGKDDVNLQG</sequence>
<keyword evidence="1" id="KW-1133">Transmembrane helix</keyword>
<reference evidence="2" key="2">
    <citation type="submission" date="2023-05" db="EMBL/GenBank/DDBJ databases">
        <authorList>
            <consortium name="Lawrence Berkeley National Laboratory"/>
            <person name="Steindorff A."/>
            <person name="Hensen N."/>
            <person name="Bonometti L."/>
            <person name="Westerberg I."/>
            <person name="Brannstrom I.O."/>
            <person name="Guillou S."/>
            <person name="Cros-Aarteil S."/>
            <person name="Calhoun S."/>
            <person name="Haridas S."/>
            <person name="Kuo A."/>
            <person name="Mondo S."/>
            <person name="Pangilinan J."/>
            <person name="Riley R."/>
            <person name="Labutti K."/>
            <person name="Andreopoulos B."/>
            <person name="Lipzen A."/>
            <person name="Chen C."/>
            <person name="Yanf M."/>
            <person name="Daum C."/>
            <person name="Ng V."/>
            <person name="Clum A."/>
            <person name="Ohm R."/>
            <person name="Martin F."/>
            <person name="Silar P."/>
            <person name="Natvig D."/>
            <person name="Lalanne C."/>
            <person name="Gautier V."/>
            <person name="Ament-Velasquez S.L."/>
            <person name="Kruys A."/>
            <person name="Hutchinson M.I."/>
            <person name="Powell A.J."/>
            <person name="Barry K."/>
            <person name="Miller A.N."/>
            <person name="Grigoriev I.V."/>
            <person name="Debuchy R."/>
            <person name="Gladieux P."/>
            <person name="Thoren M.H."/>
            <person name="Johannesson H."/>
        </authorList>
    </citation>
    <scope>NUCLEOTIDE SEQUENCE</scope>
    <source>
        <strain evidence="2">PSN293</strain>
    </source>
</reference>
<dbReference type="EMBL" id="MU858198">
    <property type="protein sequence ID" value="KAK4209643.1"/>
    <property type="molecule type" value="Genomic_DNA"/>
</dbReference>
<keyword evidence="1" id="KW-0812">Transmembrane</keyword>
<reference evidence="2" key="1">
    <citation type="journal article" date="2023" name="Mol. Phylogenet. Evol.">
        <title>Genome-scale phylogeny and comparative genomics of the fungal order Sordariales.</title>
        <authorList>
            <person name="Hensen N."/>
            <person name="Bonometti L."/>
            <person name="Westerberg I."/>
            <person name="Brannstrom I.O."/>
            <person name="Guillou S."/>
            <person name="Cros-Aarteil S."/>
            <person name="Calhoun S."/>
            <person name="Haridas S."/>
            <person name="Kuo A."/>
            <person name="Mondo S."/>
            <person name="Pangilinan J."/>
            <person name="Riley R."/>
            <person name="LaButti K."/>
            <person name="Andreopoulos B."/>
            <person name="Lipzen A."/>
            <person name="Chen C."/>
            <person name="Yan M."/>
            <person name="Daum C."/>
            <person name="Ng V."/>
            <person name="Clum A."/>
            <person name="Steindorff A."/>
            <person name="Ohm R.A."/>
            <person name="Martin F."/>
            <person name="Silar P."/>
            <person name="Natvig D.O."/>
            <person name="Lalanne C."/>
            <person name="Gautier V."/>
            <person name="Ament-Velasquez S.L."/>
            <person name="Kruys A."/>
            <person name="Hutchinson M.I."/>
            <person name="Powell A.J."/>
            <person name="Barry K."/>
            <person name="Miller A.N."/>
            <person name="Grigoriev I.V."/>
            <person name="Debuchy R."/>
            <person name="Gladieux P."/>
            <person name="Hiltunen Thoren M."/>
            <person name="Johannesson H."/>
        </authorList>
    </citation>
    <scope>NUCLEOTIDE SEQUENCE</scope>
    <source>
        <strain evidence="2">PSN293</strain>
    </source>
</reference>
<organism evidence="2 3">
    <name type="scientific">Rhypophila decipiens</name>
    <dbReference type="NCBI Taxonomy" id="261697"/>
    <lineage>
        <taxon>Eukaryota</taxon>
        <taxon>Fungi</taxon>
        <taxon>Dikarya</taxon>
        <taxon>Ascomycota</taxon>
        <taxon>Pezizomycotina</taxon>
        <taxon>Sordariomycetes</taxon>
        <taxon>Sordariomycetidae</taxon>
        <taxon>Sordariales</taxon>
        <taxon>Naviculisporaceae</taxon>
        <taxon>Rhypophila</taxon>
    </lineage>
</organism>
<evidence type="ECO:0000256" key="1">
    <source>
        <dbReference type="SAM" id="Phobius"/>
    </source>
</evidence>
<feature type="transmembrane region" description="Helical" evidence="1">
    <location>
        <begin position="110"/>
        <end position="126"/>
    </location>
</feature>
<accession>A0AAN6XZ76</accession>
<dbReference type="AlphaFoldDB" id="A0AAN6XZ76"/>
<evidence type="ECO:0000313" key="2">
    <source>
        <dbReference type="EMBL" id="KAK4209643.1"/>
    </source>
</evidence>
<name>A0AAN6XZ76_9PEZI</name>
<gene>
    <name evidence="2" type="ORF">QBC37DRAFT_377837</name>
</gene>
<comment type="caution">
    <text evidence="2">The sequence shown here is derived from an EMBL/GenBank/DDBJ whole genome shotgun (WGS) entry which is preliminary data.</text>
</comment>
<evidence type="ECO:0000313" key="3">
    <source>
        <dbReference type="Proteomes" id="UP001301769"/>
    </source>
</evidence>
<dbReference type="Proteomes" id="UP001301769">
    <property type="component" value="Unassembled WGS sequence"/>
</dbReference>
<proteinExistence type="predicted"/>
<keyword evidence="1" id="KW-0472">Membrane</keyword>
<feature type="transmembrane region" description="Helical" evidence="1">
    <location>
        <begin position="299"/>
        <end position="317"/>
    </location>
</feature>
<protein>
    <submittedName>
        <fullName evidence="2">Uncharacterized protein</fullName>
    </submittedName>
</protein>